<organism evidence="2 3">
    <name type="scientific">Pleuronectes platessa</name>
    <name type="common">European plaice</name>
    <dbReference type="NCBI Taxonomy" id="8262"/>
    <lineage>
        <taxon>Eukaryota</taxon>
        <taxon>Metazoa</taxon>
        <taxon>Chordata</taxon>
        <taxon>Craniata</taxon>
        <taxon>Vertebrata</taxon>
        <taxon>Euteleostomi</taxon>
        <taxon>Actinopterygii</taxon>
        <taxon>Neopterygii</taxon>
        <taxon>Teleostei</taxon>
        <taxon>Neoteleostei</taxon>
        <taxon>Acanthomorphata</taxon>
        <taxon>Carangaria</taxon>
        <taxon>Pleuronectiformes</taxon>
        <taxon>Pleuronectoidei</taxon>
        <taxon>Pleuronectidae</taxon>
        <taxon>Pleuronectes</taxon>
    </lineage>
</organism>
<feature type="region of interest" description="Disordered" evidence="1">
    <location>
        <begin position="363"/>
        <end position="440"/>
    </location>
</feature>
<feature type="compositionally biased region" description="Gly residues" evidence="1">
    <location>
        <begin position="431"/>
        <end position="440"/>
    </location>
</feature>
<evidence type="ECO:0000313" key="3">
    <source>
        <dbReference type="Proteomes" id="UP001153269"/>
    </source>
</evidence>
<dbReference type="AlphaFoldDB" id="A0A9N7V5C3"/>
<evidence type="ECO:0000313" key="2">
    <source>
        <dbReference type="EMBL" id="CAB1442456.1"/>
    </source>
</evidence>
<sequence>MGPRLCAGSPDTVRALEILAVPASVPAPRRRLLADVSHPPTSEVLAVASAPVPAPRQRLLADVSHSPTSEVLTVASASVPQSRRPPADVYHSPTSEVLPVASAPVPAPRRRLPVDVSRSPTSVVLTAASATVPVQRGRVQADPTLVPASEVFAVPAPLPAPVRAPVPVQRRRVPADATLVPASENLAVPAPVLAPRPWLRSELLPSAPVRSSGHPPEELQCLAPDRPSELQNSVPEQPRSRRAGALDTSRRPSSDSPLLPPVSVHVWTVWDPVLEGGDCDVLSPVRSFLVLRAPCGQCYLVISREPSHTKDEDEAVDSKTLQADTKQIPIIPGLSSGLGTMMYAGSIGTQIANELINTYRMNSSPSSGASSPFGSAQEKCPLVSPQTSRSASSREDTAGSLSLSQSDSRTAAGTGSATSESTGVVPARLGYHGGAGPEQL</sequence>
<reference evidence="2" key="1">
    <citation type="submission" date="2020-03" db="EMBL/GenBank/DDBJ databases">
        <authorList>
            <person name="Weist P."/>
        </authorList>
    </citation>
    <scope>NUCLEOTIDE SEQUENCE</scope>
</reference>
<dbReference type="EMBL" id="CADEAL010002857">
    <property type="protein sequence ID" value="CAB1442456.1"/>
    <property type="molecule type" value="Genomic_DNA"/>
</dbReference>
<proteinExistence type="predicted"/>
<name>A0A9N7V5C3_PLEPL</name>
<comment type="caution">
    <text evidence="2">The sequence shown here is derived from an EMBL/GenBank/DDBJ whole genome shotgun (WGS) entry which is preliminary data.</text>
</comment>
<feature type="region of interest" description="Disordered" evidence="1">
    <location>
        <begin position="207"/>
        <end position="258"/>
    </location>
</feature>
<accession>A0A9N7V5C3</accession>
<feature type="compositionally biased region" description="Low complexity" evidence="1">
    <location>
        <begin position="363"/>
        <end position="376"/>
    </location>
</feature>
<gene>
    <name evidence="2" type="ORF">PLEPLA_LOCUS30126</name>
</gene>
<keyword evidence="3" id="KW-1185">Reference proteome</keyword>
<dbReference type="Proteomes" id="UP001153269">
    <property type="component" value="Unassembled WGS sequence"/>
</dbReference>
<feature type="compositionally biased region" description="Polar residues" evidence="1">
    <location>
        <begin position="399"/>
        <end position="422"/>
    </location>
</feature>
<protein>
    <submittedName>
        <fullName evidence="2">Uncharacterized protein</fullName>
    </submittedName>
</protein>
<evidence type="ECO:0000256" key="1">
    <source>
        <dbReference type="SAM" id="MobiDB-lite"/>
    </source>
</evidence>